<dbReference type="GeneID" id="36402843"/>
<keyword evidence="2" id="KW-1185">Reference proteome</keyword>
<dbReference type="EMBL" id="CCYD01003101">
    <property type="protein sequence ID" value="CEG50059.1"/>
    <property type="molecule type" value="Genomic_DNA"/>
</dbReference>
<sequence length="53" mass="6207">MRSSSYAIEWSVLRHLIRWKNVSLSWVEDISALGDIDDACLKERFIHDWLSSA</sequence>
<organism evidence="1 2">
    <name type="scientific">Plasmopara halstedii</name>
    <name type="common">Downy mildew of sunflower</name>
    <dbReference type="NCBI Taxonomy" id="4781"/>
    <lineage>
        <taxon>Eukaryota</taxon>
        <taxon>Sar</taxon>
        <taxon>Stramenopiles</taxon>
        <taxon>Oomycota</taxon>
        <taxon>Peronosporomycetes</taxon>
        <taxon>Peronosporales</taxon>
        <taxon>Peronosporaceae</taxon>
        <taxon>Plasmopara</taxon>
    </lineage>
</organism>
<name>A0A0N7L8J6_PLAHL</name>
<protein>
    <submittedName>
        <fullName evidence="1">Uncharacterized protein</fullName>
    </submittedName>
</protein>
<proteinExistence type="predicted"/>
<accession>A0A0N7L8J6</accession>
<dbReference type="RefSeq" id="XP_024586428.1">
    <property type="nucleotide sequence ID" value="XM_024721317.1"/>
</dbReference>
<evidence type="ECO:0000313" key="2">
    <source>
        <dbReference type="Proteomes" id="UP000054928"/>
    </source>
</evidence>
<evidence type="ECO:0000313" key="1">
    <source>
        <dbReference type="EMBL" id="CEG50059.1"/>
    </source>
</evidence>
<dbReference type="Proteomes" id="UP000054928">
    <property type="component" value="Unassembled WGS sequence"/>
</dbReference>
<reference evidence="2" key="1">
    <citation type="submission" date="2014-09" db="EMBL/GenBank/DDBJ databases">
        <authorList>
            <person name="Sharma Rahul"/>
            <person name="Thines Marco"/>
        </authorList>
    </citation>
    <scope>NUCLEOTIDE SEQUENCE [LARGE SCALE GENOMIC DNA]</scope>
</reference>
<dbReference type="AlphaFoldDB" id="A0A0N7L8J6"/>